<keyword evidence="2 4" id="KW-0347">Helicase</keyword>
<sequence length="119" mass="12762">MHQLRGRVGRAGDRGYCFLLGDAPSDEARARLEALVGSHDGFALAEIDLDLRGEGTLLGSRQRGRSDLRVASLRDDEDLLVAARDAAASLVEDADVSDELVGELRLLAEPAEVGFLFQG</sequence>
<dbReference type="GO" id="GO:0006281">
    <property type="term" value="P:DNA repair"/>
    <property type="evidence" value="ECO:0007669"/>
    <property type="project" value="InterPro"/>
</dbReference>
<proteinExistence type="predicted"/>
<feature type="domain" description="ATP-dependent DNA helicase RecG" evidence="3">
    <location>
        <begin position="39"/>
        <end position="95"/>
    </location>
</feature>
<name>T0Z320_9ZZZZ</name>
<dbReference type="GO" id="GO:0016787">
    <property type="term" value="F:hydrolase activity"/>
    <property type="evidence" value="ECO:0007669"/>
    <property type="project" value="UniProtKB-KW"/>
</dbReference>
<dbReference type="GO" id="GO:0003678">
    <property type="term" value="F:DNA helicase activity"/>
    <property type="evidence" value="ECO:0007669"/>
    <property type="project" value="TreeGrafter"/>
</dbReference>
<gene>
    <name evidence="4" type="ORF">B1A_17168</name>
</gene>
<keyword evidence="2 4" id="KW-0547">Nucleotide-binding</keyword>
<dbReference type="PANTHER" id="PTHR47964">
    <property type="entry name" value="ATP-DEPENDENT DNA HELICASE HOMOLOG RECG, CHLOROPLASTIC"/>
    <property type="match status" value="1"/>
</dbReference>
<evidence type="ECO:0000259" key="3">
    <source>
        <dbReference type="Pfam" id="PF19833"/>
    </source>
</evidence>
<dbReference type="Pfam" id="PF19833">
    <property type="entry name" value="RecG_dom3_C"/>
    <property type="match status" value="1"/>
</dbReference>
<dbReference type="PANTHER" id="PTHR47964:SF1">
    <property type="entry name" value="ATP-DEPENDENT DNA HELICASE HOMOLOG RECG, CHLOROPLASTIC"/>
    <property type="match status" value="1"/>
</dbReference>
<dbReference type="EMBL" id="AUZX01012620">
    <property type="protein sequence ID" value="EQD38642.1"/>
    <property type="molecule type" value="Genomic_DNA"/>
</dbReference>
<keyword evidence="1" id="KW-0378">Hydrolase</keyword>
<evidence type="ECO:0000256" key="1">
    <source>
        <dbReference type="ARBA" id="ARBA00022801"/>
    </source>
</evidence>
<reference evidence="4" key="2">
    <citation type="journal article" date="2014" name="ISME J.">
        <title>Microbial stratification in low pH oxic and suboxic macroscopic growths along an acid mine drainage.</title>
        <authorList>
            <person name="Mendez-Garcia C."/>
            <person name="Mesa V."/>
            <person name="Sprenger R.R."/>
            <person name="Richter M."/>
            <person name="Diez M.S."/>
            <person name="Solano J."/>
            <person name="Bargiela R."/>
            <person name="Golyshina O.V."/>
            <person name="Manteca A."/>
            <person name="Ramos J.L."/>
            <person name="Gallego J.R."/>
            <person name="Llorente I."/>
            <person name="Martins Dos Santos V.A."/>
            <person name="Jensen O.N."/>
            <person name="Pelaez A.I."/>
            <person name="Sanchez J."/>
            <person name="Ferrer M."/>
        </authorList>
    </citation>
    <scope>NUCLEOTIDE SEQUENCE</scope>
</reference>
<dbReference type="InterPro" id="IPR027417">
    <property type="entry name" value="P-loop_NTPase"/>
</dbReference>
<dbReference type="Gene3D" id="3.40.50.300">
    <property type="entry name" value="P-loop containing nucleotide triphosphate hydrolases"/>
    <property type="match status" value="1"/>
</dbReference>
<dbReference type="InterPro" id="IPR047112">
    <property type="entry name" value="RecG/Mfd"/>
</dbReference>
<organism evidence="4">
    <name type="scientific">mine drainage metagenome</name>
    <dbReference type="NCBI Taxonomy" id="410659"/>
    <lineage>
        <taxon>unclassified sequences</taxon>
        <taxon>metagenomes</taxon>
        <taxon>ecological metagenomes</taxon>
    </lineage>
</organism>
<evidence type="ECO:0000256" key="2">
    <source>
        <dbReference type="ARBA" id="ARBA00022806"/>
    </source>
</evidence>
<reference evidence="4" key="1">
    <citation type="submission" date="2013-08" db="EMBL/GenBank/DDBJ databases">
        <authorList>
            <person name="Mendez C."/>
            <person name="Richter M."/>
            <person name="Ferrer M."/>
            <person name="Sanchez J."/>
        </authorList>
    </citation>
    <scope>NUCLEOTIDE SEQUENCE</scope>
</reference>
<dbReference type="SUPFAM" id="SSF52540">
    <property type="entry name" value="P-loop containing nucleoside triphosphate hydrolases"/>
    <property type="match status" value="1"/>
</dbReference>
<dbReference type="InterPro" id="IPR045562">
    <property type="entry name" value="RecG_dom3_C"/>
</dbReference>
<comment type="caution">
    <text evidence="4">The sequence shown here is derived from an EMBL/GenBank/DDBJ whole genome shotgun (WGS) entry which is preliminary data.</text>
</comment>
<keyword evidence="2 4" id="KW-0067">ATP-binding</keyword>
<accession>T0Z320</accession>
<evidence type="ECO:0000313" key="4">
    <source>
        <dbReference type="EMBL" id="EQD38642.1"/>
    </source>
</evidence>
<protein>
    <submittedName>
        <fullName evidence="4">ATP-dependent DNA helicase RecG</fullName>
    </submittedName>
</protein>
<dbReference type="AlphaFoldDB" id="T0Z320"/>